<gene>
    <name evidence="1" type="ORF">NCTC11694_00074</name>
</gene>
<organism evidence="1 2">
    <name type="scientific">Klebsiella michiganensis</name>
    <dbReference type="NCBI Taxonomy" id="1134687"/>
    <lineage>
        <taxon>Bacteria</taxon>
        <taxon>Pseudomonadati</taxon>
        <taxon>Pseudomonadota</taxon>
        <taxon>Gammaproteobacteria</taxon>
        <taxon>Enterobacterales</taxon>
        <taxon>Enterobacteriaceae</taxon>
        <taxon>Klebsiella/Raoultella group</taxon>
        <taxon>Klebsiella</taxon>
    </lineage>
</organism>
<evidence type="ECO:0000313" key="2">
    <source>
        <dbReference type="Proteomes" id="UP000255050"/>
    </source>
</evidence>
<evidence type="ECO:0000313" key="1">
    <source>
        <dbReference type="EMBL" id="STR38937.1"/>
    </source>
</evidence>
<accession>A0A7H4LS11</accession>
<name>A0A7H4LS11_9ENTR</name>
<protein>
    <submittedName>
        <fullName evidence="1">Uncharacterized protein</fullName>
    </submittedName>
</protein>
<proteinExistence type="predicted"/>
<sequence>MINQKLTNEELDALILKLTGGYEFYFQNGRRPGANNMAELLTKAAAAANELQDRRKHDEAYFNSLNREEITCVLCGRTTTHPEGWHYCSGKAKE</sequence>
<dbReference type="AlphaFoldDB" id="A0A7H4LS11"/>
<dbReference type="Proteomes" id="UP000255050">
    <property type="component" value="Unassembled WGS sequence"/>
</dbReference>
<dbReference type="EMBL" id="UGJR01000002">
    <property type="protein sequence ID" value="STR38937.1"/>
    <property type="molecule type" value="Genomic_DNA"/>
</dbReference>
<dbReference type="RefSeq" id="WP_267649552.1">
    <property type="nucleotide sequence ID" value="NZ_JAPNME010000014.1"/>
</dbReference>
<comment type="caution">
    <text evidence="1">The sequence shown here is derived from an EMBL/GenBank/DDBJ whole genome shotgun (WGS) entry which is preliminary data.</text>
</comment>
<reference evidence="1 2" key="1">
    <citation type="submission" date="2018-06" db="EMBL/GenBank/DDBJ databases">
        <authorList>
            <consortium name="Pathogen Informatics"/>
            <person name="Doyle S."/>
        </authorList>
    </citation>
    <scope>NUCLEOTIDE SEQUENCE [LARGE SCALE GENOMIC DNA]</scope>
    <source>
        <strain evidence="1 2">NCTC11694</strain>
    </source>
</reference>